<name>A0AAX4KJE5_9TREE</name>
<comment type="catalytic activity">
    <reaction evidence="1">
        <text>RNA(n) + a ribonucleoside 5'-triphosphate = RNA(n+1) + diphosphate</text>
        <dbReference type="Rhea" id="RHEA:21248"/>
        <dbReference type="Rhea" id="RHEA-COMP:14527"/>
        <dbReference type="Rhea" id="RHEA-COMP:17342"/>
        <dbReference type="ChEBI" id="CHEBI:33019"/>
        <dbReference type="ChEBI" id="CHEBI:61557"/>
        <dbReference type="ChEBI" id="CHEBI:140395"/>
        <dbReference type="EC" id="2.7.7.48"/>
    </reaction>
</comment>
<gene>
    <name evidence="4" type="ORF">V865_003736</name>
</gene>
<keyword evidence="1" id="KW-0694">RNA-binding</keyword>
<dbReference type="InterPro" id="IPR057596">
    <property type="entry name" value="RDRP_core"/>
</dbReference>
<dbReference type="PANTHER" id="PTHR23079:SF55">
    <property type="entry name" value="RNA-DIRECTED RNA POLYMERASE"/>
    <property type="match status" value="1"/>
</dbReference>
<feature type="compositionally biased region" description="Low complexity" evidence="2">
    <location>
        <begin position="248"/>
        <end position="283"/>
    </location>
</feature>
<feature type="region of interest" description="Disordered" evidence="2">
    <location>
        <begin position="814"/>
        <end position="846"/>
    </location>
</feature>
<organism evidence="4 5">
    <name type="scientific">Kwoniella europaea PYCC6329</name>
    <dbReference type="NCBI Taxonomy" id="1423913"/>
    <lineage>
        <taxon>Eukaryota</taxon>
        <taxon>Fungi</taxon>
        <taxon>Dikarya</taxon>
        <taxon>Basidiomycota</taxon>
        <taxon>Agaricomycotina</taxon>
        <taxon>Tremellomycetes</taxon>
        <taxon>Tremellales</taxon>
        <taxon>Cryptococcaceae</taxon>
        <taxon>Kwoniella</taxon>
    </lineage>
</organism>
<dbReference type="GO" id="GO:0031380">
    <property type="term" value="C:nuclear RNA-directed RNA polymerase complex"/>
    <property type="evidence" value="ECO:0007669"/>
    <property type="project" value="TreeGrafter"/>
</dbReference>
<accession>A0AAX4KJE5</accession>
<feature type="region of interest" description="Disordered" evidence="2">
    <location>
        <begin position="235"/>
        <end position="284"/>
    </location>
</feature>
<feature type="compositionally biased region" description="Low complexity" evidence="2">
    <location>
        <begin position="150"/>
        <end position="165"/>
    </location>
</feature>
<dbReference type="Pfam" id="PF05183">
    <property type="entry name" value="RdRP"/>
    <property type="match status" value="1"/>
</dbReference>
<feature type="domain" description="RDRP core" evidence="3">
    <location>
        <begin position="489"/>
        <end position="1137"/>
    </location>
</feature>
<sequence>MSENDWDLDAYHEDIRTAYHQLRVIYPSLGPFRAPRANDSETVKSIFNNLREFMCNCPILFPEFVDWEEECLKEVKNGNKNKDKDTGRLKRMIDPLISLSHSLKRKLEEAQNDYDGLGEIFNNFNGEVYVERGVNGWMTDSNAVKPPTPTSNRTRNNSSKSSSSKRSSDELEETTSPKKAKVTPSETTPLQVNPFVSRPFVKTTSEPQPISNGHRSALYRVTGFPKAFPRIESTSTESTEYVEDSRTLSRNTSTTTLTSVTPSTSISTIPSALPSRPASLPSPQADFHCARSPAIEVTTSRYTAMLNKSKVKFHFQWELERMISQHDTLTWDQIEIGDLHEFKDQSSLGMIHLIDDTLRKAEARLLGSEPINVLRREISERKAMLLTEVDREEDSIMANDLRGVGNESVDWPYGGKIQYTLSVQLASRGEECTELLTEHISPSQANNPYRVRRPFERNHSAPSGSTRNHSNPPHTHIKTITTFSETRSFPFKFELRPPEMPGKSFRLARRFGSRRCISLKTKDIPLGKRKELQDMLVGRRLIILGRPYRAFWATADGENVMLVEMPEEGSGIVTKGREDEPKMPSFHELLYRYNDLNRKPNQAMAKWAARPQILFSDSVPAARVELSDIQEGPDVVASSAQLKEDPTTEEILTDGCGLMSESLALRIYQHPSLTLLNGRPSVVQMRVGGSKGLLALMSPSQATQYPIKEILLRDSMIKALSASNYENDPSLLIVDVLKCEALKIGANISSEAIIAMVHNGVPAQVFVKMAENELDALRDAFLPSQLEGESEDDMFIRIFTSCYGIGGVGMDKKKRTARKEGKSLRAAGLAKGHSKDEAGNDDDEDGSITVNAAERFDVDPISGQPNSLCEALMEAVVSGFNPATSPYTASKLHHVMETLSKKIVREFKIPVQQSLTAFIVPDSLQLLAPDELFICFSGKGPIHETTQIPIPYLEGEVLAYRSPCKVPTDVRRLKAVFKPELAYLKDCIVLSANSQLCKRSPASYLGGGDYDGDTLTLFWNQEMVQPFKDAEDHFAETPETFVKDNFDKSVTKGTEFLESIEGLSEDEKIARMQEWLIGGVTGDELTGIYSGLHENAVYTLGYSHPETIRLARMFCHVLDARKSGLRVKPGKLIEDKKRYGGDLDWKLWKKGDDAQIERNVNLLKRGKGLGGFIMDKLRIQGEGHRVRMMGSFVREPDTLNDEDFKGLAKLWKDVKRDPLMSYIPDWQDQIDQMEQHVRACSDIRQLIVQGRCEDVQQTYQTILEGKEPTPKNRSGTCSPTKKPSKIESSESALERLTKMRQLALIWKENPEVHDAPLLFGWNVSELKLSCLAGMVVGTKSSQTAPFDLDFTGFCAMQAKSNGKDCRVILASIRASMKPATRIRKRS</sequence>
<feature type="region of interest" description="Disordered" evidence="2">
    <location>
        <begin position="138"/>
        <end position="192"/>
    </location>
</feature>
<dbReference type="PANTHER" id="PTHR23079">
    <property type="entry name" value="RNA-DEPENDENT RNA POLYMERASE"/>
    <property type="match status" value="1"/>
</dbReference>
<feature type="compositionally biased region" description="Polar residues" evidence="2">
    <location>
        <begin position="1271"/>
        <end position="1281"/>
    </location>
</feature>
<dbReference type="GeneID" id="91102539"/>
<protein>
    <recommendedName>
        <fullName evidence="1">RNA-dependent RNA polymerase</fullName>
        <ecNumber evidence="1">2.7.7.48</ecNumber>
    </recommendedName>
</protein>
<dbReference type="InterPro" id="IPR007855">
    <property type="entry name" value="RDRP"/>
</dbReference>
<reference evidence="4 5" key="1">
    <citation type="submission" date="2024-01" db="EMBL/GenBank/DDBJ databases">
        <title>Comparative genomics of Cryptococcus and Kwoniella reveals pathogenesis evolution and contrasting modes of karyotype evolution via chromosome fusion or intercentromeric recombination.</title>
        <authorList>
            <person name="Coelho M.A."/>
            <person name="David-Palma M."/>
            <person name="Shea T."/>
            <person name="Bowers K."/>
            <person name="McGinley-Smith S."/>
            <person name="Mohammad A.W."/>
            <person name="Gnirke A."/>
            <person name="Yurkov A.M."/>
            <person name="Nowrousian M."/>
            <person name="Sun S."/>
            <person name="Cuomo C.A."/>
            <person name="Heitman J."/>
        </authorList>
    </citation>
    <scope>NUCLEOTIDE SEQUENCE [LARGE SCALE GENOMIC DNA]</scope>
    <source>
        <strain evidence="4 5">PYCC6329</strain>
    </source>
</reference>
<dbReference type="KEGG" id="ker:91102539"/>
<dbReference type="RefSeq" id="XP_066083622.1">
    <property type="nucleotide sequence ID" value="XM_066227525.1"/>
</dbReference>
<feature type="region of interest" description="Disordered" evidence="2">
    <location>
        <begin position="1264"/>
        <end position="1290"/>
    </location>
</feature>
<dbReference type="GO" id="GO:0003723">
    <property type="term" value="F:RNA binding"/>
    <property type="evidence" value="ECO:0007669"/>
    <property type="project" value="UniProtKB-KW"/>
</dbReference>
<dbReference type="EC" id="2.7.7.48" evidence="1"/>
<evidence type="ECO:0000313" key="5">
    <source>
        <dbReference type="Proteomes" id="UP001358614"/>
    </source>
</evidence>
<dbReference type="GO" id="GO:0003968">
    <property type="term" value="F:RNA-directed RNA polymerase activity"/>
    <property type="evidence" value="ECO:0007669"/>
    <property type="project" value="UniProtKB-KW"/>
</dbReference>
<comment type="similarity">
    <text evidence="1">Belongs to the RdRP family.</text>
</comment>
<evidence type="ECO:0000256" key="1">
    <source>
        <dbReference type="RuleBase" id="RU363098"/>
    </source>
</evidence>
<evidence type="ECO:0000313" key="4">
    <source>
        <dbReference type="EMBL" id="WWD05655.1"/>
    </source>
</evidence>
<feature type="compositionally biased region" description="Polar residues" evidence="2">
    <location>
        <begin position="460"/>
        <end position="476"/>
    </location>
</feature>
<keyword evidence="1" id="KW-0696">RNA-directed RNA polymerase</keyword>
<evidence type="ECO:0000256" key="2">
    <source>
        <dbReference type="SAM" id="MobiDB-lite"/>
    </source>
</evidence>
<dbReference type="GO" id="GO:0030422">
    <property type="term" value="P:siRNA processing"/>
    <property type="evidence" value="ECO:0007669"/>
    <property type="project" value="TreeGrafter"/>
</dbReference>
<dbReference type="Proteomes" id="UP001358614">
    <property type="component" value="Chromosome 1"/>
</dbReference>
<dbReference type="EMBL" id="CP144089">
    <property type="protein sequence ID" value="WWD05655.1"/>
    <property type="molecule type" value="Genomic_DNA"/>
</dbReference>
<feature type="region of interest" description="Disordered" evidence="2">
    <location>
        <begin position="444"/>
        <end position="476"/>
    </location>
</feature>
<keyword evidence="1" id="KW-0548">Nucleotidyltransferase</keyword>
<evidence type="ECO:0000259" key="3">
    <source>
        <dbReference type="Pfam" id="PF05183"/>
    </source>
</evidence>
<proteinExistence type="inferred from homology"/>
<keyword evidence="5" id="KW-1185">Reference proteome</keyword>
<keyword evidence="1" id="KW-0808">Transferase</keyword>